<keyword evidence="1" id="KW-0540">Nuclease</keyword>
<dbReference type="SUPFAM" id="SSF52540">
    <property type="entry name" value="P-loop containing nucleoside triphosphate hydrolases"/>
    <property type="match status" value="1"/>
</dbReference>
<keyword evidence="6" id="KW-0269">Exonuclease</keyword>
<dbReference type="PANTHER" id="PTHR11070">
    <property type="entry name" value="UVRD / RECB / PCRA DNA HELICASE FAMILY MEMBER"/>
    <property type="match status" value="1"/>
</dbReference>
<proteinExistence type="predicted"/>
<dbReference type="InterPro" id="IPR000212">
    <property type="entry name" value="DNA_helicase_UvrD/REP"/>
</dbReference>
<keyword evidence="8" id="KW-0234">DNA repair</keyword>
<dbReference type="InterPro" id="IPR027417">
    <property type="entry name" value="P-loop_NTPase"/>
</dbReference>
<keyword evidence="5 11" id="KW-0347">Helicase</keyword>
<dbReference type="InterPro" id="IPR011604">
    <property type="entry name" value="PDDEXK-like_dom_sf"/>
</dbReference>
<reference evidence="11 12" key="1">
    <citation type="journal article" date="2023" name="Microbiol. Spectr.">
        <title>Symbiosis of Carpenter Bees with Uncharacterized Lactic Acid Bacteria Showing NAD Auxotrophy.</title>
        <authorList>
            <person name="Kawasaki S."/>
            <person name="Ozawa K."/>
            <person name="Mori T."/>
            <person name="Yamamoto A."/>
            <person name="Ito M."/>
            <person name="Ohkuma M."/>
            <person name="Sakamoto M."/>
            <person name="Matsutani M."/>
        </authorList>
    </citation>
    <scope>NUCLEOTIDE SEQUENCE [LARGE SCALE GENOMIC DNA]</scope>
    <source>
        <strain evidence="11 12">KimH</strain>
    </source>
</reference>
<evidence type="ECO:0000256" key="8">
    <source>
        <dbReference type="ARBA" id="ARBA00023204"/>
    </source>
</evidence>
<evidence type="ECO:0000256" key="5">
    <source>
        <dbReference type="ARBA" id="ARBA00022806"/>
    </source>
</evidence>
<evidence type="ECO:0000259" key="10">
    <source>
        <dbReference type="Pfam" id="PF12705"/>
    </source>
</evidence>
<sequence length="1468" mass="159432">MTQARHIDSEQALEAVVQLMDGSLLREDGSPCGVLCLAGPPRSGKTTFATRALLLGLERYGDGGARLLVSGRHAADKLSRQVISHLKVSGQTRPVGTLQALAFQLLSAYCQLLPDHALPKLLNGAEQDALLRAVMAQHIAHVQAGDDCSSCQLLQRYFASELGWAGVVTKAQGSSDQQGLADQIDDEFIAQLRDMLARMIELGLDPLDQDPVLNALSRQELDLDAHDRLNLQWRLAFALWKEYAEQIRVAYPGEYRLDPSMLLIVACQAIEAHSEIALPQLLVIDDWQDLTMAGMGFIQALNAQGTRLIMVGNADESVQTFRGSYPEFLAARIEQVPLASQENGDLASARPALLPPALGCLGAVCFQLPYRPIACSAQTGSNESHSADVDNVPASYADLLAARVSLSIRNEDDQAQALFDRPGKMPHWPATTPITALDADDALLADGTVSTRLFHTPDQEEDDLIWQIKHEYLTQHWQWNDMAVIAHDNATVHAIGQKLRAEGVPVRYSSIDRPLKDEPSVQGLFALLELAQARNGCSPALADLPAAAQARWMHQRFNTLLASPLIEAILPNAQGRRPARVERIETVLTMAKSLARIGQSAQDQAQMPAQSTSTSITAFSHLQTAWQDYVSKQERSRRQAQAISGISVDDSLLGGQASPAPADTRLTTDALYFLLIHRAEGESEGEASSSQDDLRASFLESVESIARARTKDPDVSALQHALKVIEACAQGLALLGTSEPAYALWEAWKAAGKADDWQAKSLEASQEGEQANDRLDAMMRLFQFAQSSQTFIDVNDFLAQVQGMQIEADSLAHVGPVEQAVTLTTPAGAASLAGSWPLVWLPRLQEGVWPNLAARDTLFGAEDLADLMLYGIIRQSDPEAAGGHNPRLNSTLYAEEKGLLMALTRARNELRISAVWNDDTVPSDFVYGFLPEHFQRVSDMSQADFTQVGSQDGAVSRFSGLEVGPRGLVAAARSILAQYAVQEQNLPAAAGAVGAKQISAEEAADAAATLRLLQKRGLSEANPANWPFFYEQGSEDQAEVTQAVVQPEEPLPASAPPNAVTLSPSAVDNIWACPLEWAMGSQFTGPQPSSVAMSFGSLIHKVAEDAANQGLDRPERGKLGVDAVGNVELIEAATDKMMDIYHELVQGFPEFSSPKDAYDIRSRDAQVRKIVGNIASYFVMSSLDDYAHESNPVIEVGTLLRAEQEQQFKAIFAPADFTDVWNATYPDHALETEEFFALASALVGGFPKALRPDTAITLSGRIDRLEERSVQGVSHIRLVDYKTGKKGHSGPEVFNDLQLVCYQLGLAFASDTDSTQAPKVSVERLASAQPVSQAVLFDVSTKPAPAFARGPENAYQPALFAGGKLNREYLPRYYQKTVDKLARLAPLPEQVPPGVSQELWDFVRQNQSGDQGLWALTMIARVLFAAGVKLSTGLQDAVFDAERCQKKDSNGSCAAWLQLAGSVMEDRR</sequence>
<dbReference type="PANTHER" id="PTHR11070:SF2">
    <property type="entry name" value="ATP-DEPENDENT DNA HELICASE SRS2"/>
    <property type="match status" value="1"/>
</dbReference>
<evidence type="ECO:0000256" key="6">
    <source>
        <dbReference type="ARBA" id="ARBA00022839"/>
    </source>
</evidence>
<feature type="domain" description="UvrD-like helicase ATP-binding" evidence="9">
    <location>
        <begin position="37"/>
        <end position="331"/>
    </location>
</feature>
<dbReference type="Gene3D" id="3.40.50.300">
    <property type="entry name" value="P-loop containing nucleotide triphosphate hydrolases"/>
    <property type="match status" value="2"/>
</dbReference>
<dbReference type="GO" id="GO:0004386">
    <property type="term" value="F:helicase activity"/>
    <property type="evidence" value="ECO:0007669"/>
    <property type="project" value="UniProtKB-KW"/>
</dbReference>
<evidence type="ECO:0000313" key="11">
    <source>
        <dbReference type="EMBL" id="BDR54281.1"/>
    </source>
</evidence>
<gene>
    <name evidence="11" type="ORF">KIMH_03920</name>
</gene>
<evidence type="ECO:0000256" key="7">
    <source>
        <dbReference type="ARBA" id="ARBA00022840"/>
    </source>
</evidence>
<keyword evidence="12" id="KW-1185">Reference proteome</keyword>
<evidence type="ECO:0000256" key="3">
    <source>
        <dbReference type="ARBA" id="ARBA00022763"/>
    </source>
</evidence>
<protein>
    <submittedName>
        <fullName evidence="11">ATP-dependent DNA helicase UvrD</fullName>
    </submittedName>
</protein>
<keyword evidence="7" id="KW-0067">ATP-binding</keyword>
<keyword evidence="4" id="KW-0378">Hydrolase</keyword>
<evidence type="ECO:0000256" key="1">
    <source>
        <dbReference type="ARBA" id="ARBA00022722"/>
    </source>
</evidence>
<keyword evidence="3" id="KW-0227">DNA damage</keyword>
<accession>A0ABM8BBI7</accession>
<dbReference type="InterPro" id="IPR014016">
    <property type="entry name" value="UvrD-like_ATP-bd"/>
</dbReference>
<dbReference type="Pfam" id="PF12705">
    <property type="entry name" value="PDDEXK_1"/>
    <property type="match status" value="1"/>
</dbReference>
<dbReference type="InterPro" id="IPR038726">
    <property type="entry name" value="PDDEXK_AddAB-type"/>
</dbReference>
<evidence type="ECO:0000259" key="9">
    <source>
        <dbReference type="Pfam" id="PF00580"/>
    </source>
</evidence>
<dbReference type="RefSeq" id="WP_317643291.1">
    <property type="nucleotide sequence ID" value="NZ_AP026800.1"/>
</dbReference>
<evidence type="ECO:0000256" key="2">
    <source>
        <dbReference type="ARBA" id="ARBA00022741"/>
    </source>
</evidence>
<dbReference type="EMBL" id="AP026800">
    <property type="protein sequence ID" value="BDR54281.1"/>
    <property type="molecule type" value="Genomic_DNA"/>
</dbReference>
<dbReference type="Gene3D" id="3.90.320.10">
    <property type="match status" value="1"/>
</dbReference>
<dbReference type="Pfam" id="PF00580">
    <property type="entry name" value="UvrD-helicase"/>
    <property type="match status" value="1"/>
</dbReference>
<name>A0ABM8BBI7_9BIFI</name>
<dbReference type="Proteomes" id="UP001321748">
    <property type="component" value="Chromosome"/>
</dbReference>
<feature type="domain" description="PD-(D/E)XK endonuclease-like" evidence="10">
    <location>
        <begin position="1061"/>
        <end position="1338"/>
    </location>
</feature>
<keyword evidence="2" id="KW-0547">Nucleotide-binding</keyword>
<evidence type="ECO:0000313" key="12">
    <source>
        <dbReference type="Proteomes" id="UP001321748"/>
    </source>
</evidence>
<organism evidence="11 12">
    <name type="scientific">Bombiscardovia apis</name>
    <dbReference type="NCBI Taxonomy" id="2932182"/>
    <lineage>
        <taxon>Bacteria</taxon>
        <taxon>Bacillati</taxon>
        <taxon>Actinomycetota</taxon>
        <taxon>Actinomycetes</taxon>
        <taxon>Bifidobacteriales</taxon>
        <taxon>Bifidobacteriaceae</taxon>
        <taxon>Bombiscardovia</taxon>
    </lineage>
</organism>
<evidence type="ECO:0000256" key="4">
    <source>
        <dbReference type="ARBA" id="ARBA00022801"/>
    </source>
</evidence>